<dbReference type="AlphaFoldDB" id="D1YJ69"/>
<proteinExistence type="predicted"/>
<evidence type="ECO:0000313" key="1">
    <source>
        <dbReference type="EMBL" id="EFB62338.1"/>
    </source>
</evidence>
<reference evidence="1 2" key="1">
    <citation type="submission" date="2009-12" db="EMBL/GenBank/DDBJ databases">
        <title>Genome Sequence of Lactobacillus gasseri 224-1.</title>
        <authorList>
            <person name="Durkin A.S."/>
            <person name="Madupu R."/>
            <person name="Torralba M."/>
            <person name="Methe B."/>
            <person name="Sutton G."/>
            <person name="Strausberg R.L."/>
            <person name="Nelson K.E."/>
        </authorList>
    </citation>
    <scope>NUCLEOTIDE SEQUENCE [LARGE SCALE GENOMIC DNA]</scope>
    <source>
        <strain evidence="1 2">224-1</strain>
    </source>
</reference>
<organism evidence="1 2">
    <name type="scientific">Lactobacillus gasseri 224-1</name>
    <dbReference type="NCBI Taxonomy" id="679196"/>
    <lineage>
        <taxon>Bacteria</taxon>
        <taxon>Bacillati</taxon>
        <taxon>Bacillota</taxon>
        <taxon>Bacilli</taxon>
        <taxon>Lactobacillales</taxon>
        <taxon>Lactobacillaceae</taxon>
        <taxon>Lactobacillus</taxon>
    </lineage>
</organism>
<sequence>MLLKACLDNSVILARNFQFIKEEQKLQLLDIFYQAGNWFCHAYNLDLKRWFVLRLDKFETVKLLNTKQSVMNKEQLLDSFRQYEQEHYCIPYQCQLTKIGEQKVEYNSYPIMQIDHKHGKIYLNGKYNKEELHYLVNYLISLGSEVKVLKPKVLKPKELKDSYLEKLNEIIQQY</sequence>
<dbReference type="Proteomes" id="UP000003684">
    <property type="component" value="Unassembled WGS sequence"/>
</dbReference>
<protein>
    <submittedName>
        <fullName evidence="1">Uncharacterized protein</fullName>
    </submittedName>
</protein>
<comment type="caution">
    <text evidence="1">The sequence shown here is derived from an EMBL/GenBank/DDBJ whole genome shotgun (WGS) entry which is preliminary data.</text>
</comment>
<accession>D1YJ69</accession>
<gene>
    <name evidence="1" type="ORF">HMPREF9209_0973</name>
</gene>
<name>D1YJ69_LACGS</name>
<evidence type="ECO:0000313" key="2">
    <source>
        <dbReference type="Proteomes" id="UP000003684"/>
    </source>
</evidence>
<dbReference type="EMBL" id="ADFT01000018">
    <property type="protein sequence ID" value="EFB62338.1"/>
    <property type="molecule type" value="Genomic_DNA"/>
</dbReference>